<keyword evidence="9" id="KW-1185">Reference proteome</keyword>
<dbReference type="InterPro" id="IPR015943">
    <property type="entry name" value="WD40/YVTN_repeat-like_dom_sf"/>
</dbReference>
<dbReference type="Proteomes" id="UP000766486">
    <property type="component" value="Unassembled WGS sequence"/>
</dbReference>
<dbReference type="Gene3D" id="2.130.10.10">
    <property type="entry name" value="YVTN repeat-like/Quinoprotein amine dehydrogenase"/>
    <property type="match status" value="1"/>
</dbReference>
<evidence type="ECO:0000256" key="1">
    <source>
        <dbReference type="ARBA" id="ARBA00008075"/>
    </source>
</evidence>
<accession>A0ABY6URI2</accession>
<keyword evidence="2 6" id="KW-0853">WD repeat</keyword>
<sequence length="541" mass="60403">MATSGHLPAKFDDDPEFDLPELAAHLVLEDDTRFLTAGDTSVGEVFAVKFCPYQPVDADPVFAAVSKKHVAICKLWKDYNSGTSIFKTVRLIRDDDDGVSNCCCTWTRDPVTGAPYICVAGLDGIVKVYDVIEEKLVESFTGHGGGINDLATSPVVPTIFASASDDTTVRIWTMDLEHREQPCLCILGGEGHIAEVLTAAFHDNGTFLLTGGHDHRINLWTLPELPKECREAPIQVHYPHFSTSAVHGGIVDCVAFYGDYILSKAHQDNIIVLWEILGFSSEDPPPAESIAPLPQIPRPHDHPATQFTRSAFVPTVSAECPLQYDRRMQFHTPKCGEMFFLRFQLHLQPDQHPILIFANPAGEIFMWDLERIRAYNDIMSRLNDPDRSKNEPVRLPKWLGRLRAPTNGKSISSGGKGSQRGSQTPEVDSNRIVYDISDINPRNITDWQAKYSVTDRDHALEPHSRMEVDIRGGDFNSGKGQKGARRYRVVKDPLVGRQASWSPGGEWCVVVGSQNMILVLRRWKKKQYTSAERDEVVSQES</sequence>
<dbReference type="EMBL" id="CABFNS010000872">
    <property type="protein sequence ID" value="VUC33803.1"/>
    <property type="molecule type" value="Genomic_DNA"/>
</dbReference>
<dbReference type="Pfam" id="PF00400">
    <property type="entry name" value="WD40"/>
    <property type="match status" value="2"/>
</dbReference>
<dbReference type="InterPro" id="IPR001680">
    <property type="entry name" value="WD40_rpt"/>
</dbReference>
<comment type="similarity">
    <text evidence="1">Belongs to the WD repeat ESC family.</text>
</comment>
<evidence type="ECO:0000313" key="9">
    <source>
        <dbReference type="Proteomes" id="UP000766486"/>
    </source>
</evidence>
<dbReference type="SUPFAM" id="SSF50978">
    <property type="entry name" value="WD40 repeat-like"/>
    <property type="match status" value="1"/>
</dbReference>
<dbReference type="PROSITE" id="PS50294">
    <property type="entry name" value="WD_REPEATS_REGION"/>
    <property type="match status" value="2"/>
</dbReference>
<organism evidence="8 9">
    <name type="scientific">Bionectria ochroleuca</name>
    <name type="common">Gliocladium roseum</name>
    <dbReference type="NCBI Taxonomy" id="29856"/>
    <lineage>
        <taxon>Eukaryota</taxon>
        <taxon>Fungi</taxon>
        <taxon>Dikarya</taxon>
        <taxon>Ascomycota</taxon>
        <taxon>Pezizomycotina</taxon>
        <taxon>Sordariomycetes</taxon>
        <taxon>Hypocreomycetidae</taxon>
        <taxon>Hypocreales</taxon>
        <taxon>Bionectriaceae</taxon>
        <taxon>Clonostachys</taxon>
    </lineage>
</organism>
<keyword evidence="4" id="KW-0805">Transcription regulation</keyword>
<evidence type="ECO:0000256" key="5">
    <source>
        <dbReference type="ARBA" id="ARBA00023163"/>
    </source>
</evidence>
<dbReference type="PANTHER" id="PTHR10253">
    <property type="entry name" value="POLYCOMB PROTEIN"/>
    <property type="match status" value="1"/>
</dbReference>
<evidence type="ECO:0000256" key="3">
    <source>
        <dbReference type="ARBA" id="ARBA00022737"/>
    </source>
</evidence>
<dbReference type="PROSITE" id="PS50082">
    <property type="entry name" value="WD_REPEATS_2"/>
    <property type="match status" value="2"/>
</dbReference>
<protein>
    <recommendedName>
        <fullName evidence="10">WD40 repeat-like protein</fullName>
    </recommendedName>
</protein>
<feature type="region of interest" description="Disordered" evidence="7">
    <location>
        <begin position="403"/>
        <end position="427"/>
    </location>
</feature>
<name>A0ABY6URI2_BIOOC</name>
<evidence type="ECO:0000256" key="6">
    <source>
        <dbReference type="PROSITE-ProRule" id="PRU00221"/>
    </source>
</evidence>
<feature type="repeat" description="WD" evidence="6">
    <location>
        <begin position="140"/>
        <end position="175"/>
    </location>
</feature>
<dbReference type="SMART" id="SM00320">
    <property type="entry name" value="WD40"/>
    <property type="match status" value="4"/>
</dbReference>
<dbReference type="InterPro" id="IPR036322">
    <property type="entry name" value="WD40_repeat_dom_sf"/>
</dbReference>
<comment type="caution">
    <text evidence="8">The sequence shown here is derived from an EMBL/GenBank/DDBJ whole genome shotgun (WGS) entry which is preliminary data.</text>
</comment>
<keyword evidence="5" id="KW-0804">Transcription</keyword>
<reference evidence="8 9" key="1">
    <citation type="submission" date="2019-06" db="EMBL/GenBank/DDBJ databases">
        <authorList>
            <person name="Broberg M."/>
        </authorList>
    </citation>
    <scope>NUCLEOTIDE SEQUENCE [LARGE SCALE GENOMIC DNA]</scope>
</reference>
<gene>
    <name evidence="8" type="ORF">CLO192961_LOCUS362809</name>
</gene>
<evidence type="ECO:0000256" key="7">
    <source>
        <dbReference type="SAM" id="MobiDB-lite"/>
    </source>
</evidence>
<evidence type="ECO:0000256" key="2">
    <source>
        <dbReference type="ARBA" id="ARBA00022574"/>
    </source>
</evidence>
<evidence type="ECO:0000313" key="8">
    <source>
        <dbReference type="EMBL" id="VUC33803.1"/>
    </source>
</evidence>
<feature type="compositionally biased region" description="Low complexity" evidence="7">
    <location>
        <begin position="408"/>
        <end position="423"/>
    </location>
</feature>
<evidence type="ECO:0000256" key="4">
    <source>
        <dbReference type="ARBA" id="ARBA00023015"/>
    </source>
</evidence>
<dbReference type="InterPro" id="IPR051243">
    <property type="entry name" value="PcG_WD-repeat"/>
</dbReference>
<feature type="repeat" description="WD" evidence="6">
    <location>
        <begin position="189"/>
        <end position="222"/>
    </location>
</feature>
<keyword evidence="3" id="KW-0677">Repeat</keyword>
<proteinExistence type="inferred from homology"/>
<evidence type="ECO:0008006" key="10">
    <source>
        <dbReference type="Google" id="ProtNLM"/>
    </source>
</evidence>